<dbReference type="STRING" id="1436961.SAMN05421739_103537"/>
<reference evidence="3" key="1">
    <citation type="submission" date="2016-10" db="EMBL/GenBank/DDBJ databases">
        <authorList>
            <person name="Varghese N."/>
            <person name="Submissions S."/>
        </authorList>
    </citation>
    <scope>NUCLEOTIDE SEQUENCE [LARGE SCALE GENOMIC DNA]</scope>
    <source>
        <strain evidence="3">LP51</strain>
    </source>
</reference>
<dbReference type="AlphaFoldDB" id="A0A1I2UGR9"/>
<dbReference type="RefSeq" id="WP_092101357.1">
    <property type="nucleotide sequence ID" value="NZ_FOOT01000003.1"/>
</dbReference>
<sequence>MSRQTINFWILFSVSVILSALAITLFFKALKVILIVILTLALAPIIYLILRVFFPIKKRDEDKLRERD</sequence>
<keyword evidence="1" id="KW-0472">Membrane</keyword>
<keyword evidence="3" id="KW-1185">Reference proteome</keyword>
<evidence type="ECO:0000313" key="3">
    <source>
        <dbReference type="Proteomes" id="UP000198724"/>
    </source>
</evidence>
<keyword evidence="1" id="KW-1133">Transmembrane helix</keyword>
<evidence type="ECO:0000313" key="2">
    <source>
        <dbReference type="EMBL" id="SFG76250.1"/>
    </source>
</evidence>
<dbReference type="EMBL" id="FOOT01000003">
    <property type="protein sequence ID" value="SFG76250.1"/>
    <property type="molecule type" value="Genomic_DNA"/>
</dbReference>
<feature type="transmembrane region" description="Helical" evidence="1">
    <location>
        <begin position="33"/>
        <end position="54"/>
    </location>
</feature>
<keyword evidence="1" id="KW-0812">Transmembrane</keyword>
<gene>
    <name evidence="2" type="ORF">SAMN05421739_103537</name>
</gene>
<accession>A0A1I2UGR9</accession>
<organism evidence="2 3">
    <name type="scientific">Pontibacter chinhatensis</name>
    <dbReference type="NCBI Taxonomy" id="1436961"/>
    <lineage>
        <taxon>Bacteria</taxon>
        <taxon>Pseudomonadati</taxon>
        <taxon>Bacteroidota</taxon>
        <taxon>Cytophagia</taxon>
        <taxon>Cytophagales</taxon>
        <taxon>Hymenobacteraceae</taxon>
        <taxon>Pontibacter</taxon>
    </lineage>
</organism>
<evidence type="ECO:0000256" key="1">
    <source>
        <dbReference type="SAM" id="Phobius"/>
    </source>
</evidence>
<name>A0A1I2UGR9_9BACT</name>
<protein>
    <submittedName>
        <fullName evidence="2">Uncharacterized protein</fullName>
    </submittedName>
</protein>
<proteinExistence type="predicted"/>
<feature type="transmembrane region" description="Helical" evidence="1">
    <location>
        <begin position="7"/>
        <end position="27"/>
    </location>
</feature>
<dbReference type="Proteomes" id="UP000198724">
    <property type="component" value="Unassembled WGS sequence"/>
</dbReference>